<protein>
    <recommendedName>
        <fullName evidence="1">Cyclic nucleotide-binding domain-containing protein</fullName>
    </recommendedName>
</protein>
<dbReference type="EMBL" id="NXNG01000001">
    <property type="protein sequence ID" value="PWT26601.1"/>
    <property type="molecule type" value="Genomic_DNA"/>
</dbReference>
<dbReference type="PROSITE" id="PS50042">
    <property type="entry name" value="CNMP_BINDING_3"/>
    <property type="match status" value="1"/>
</dbReference>
<proteinExistence type="predicted"/>
<evidence type="ECO:0000313" key="3">
    <source>
        <dbReference type="Proteomes" id="UP000245488"/>
    </source>
</evidence>
<reference evidence="2 3" key="1">
    <citation type="submission" date="2017-09" db="EMBL/GenBank/DDBJ databases">
        <title>High-quality draft genome sequence of Butyrivibrio fibrisolvens INBov1, isolated from cow rumen.</title>
        <authorList>
            <person name="Rodriguez Hernaez J."/>
            <person name="Rivarola M."/>
            <person name="Paniego N."/>
            <person name="Cravero S."/>
            <person name="Ceron Cucchi M."/>
            <person name="Martinez M.C."/>
        </authorList>
    </citation>
    <scope>NUCLEOTIDE SEQUENCE [LARGE SCALE GENOMIC DNA]</scope>
    <source>
        <strain evidence="2 3">INBov1</strain>
    </source>
</reference>
<evidence type="ECO:0000313" key="2">
    <source>
        <dbReference type="EMBL" id="PWT26601.1"/>
    </source>
</evidence>
<dbReference type="Proteomes" id="UP000245488">
    <property type="component" value="Chromosome"/>
</dbReference>
<dbReference type="InterPro" id="IPR000595">
    <property type="entry name" value="cNMP-bd_dom"/>
</dbReference>
<dbReference type="RefSeq" id="WP_110072372.1">
    <property type="nucleotide sequence ID" value="NZ_CM009896.1"/>
</dbReference>
<comment type="caution">
    <text evidence="2">The sequence shown here is derived from an EMBL/GenBank/DDBJ whole genome shotgun (WGS) entry which is preliminary data.</text>
</comment>
<name>A0A317G0B9_BUTFI</name>
<sequence>MKAKIIIRLILVAVIACAAYFCYPSVHQFFLKYQHPLDDIYEYDGQEITIRNLFVASSENILYASHLNVSGRRENYLSSASYSTNNTRTINLGDSESISYTDLEYERSYIDSDNYVWTVSGTGRDSELEYYNFIIFKDRSYESLSSFKYYEGMIDGQEYTAYEYSGSEAGTSPDVVKILVPDLNKMENTSVSFNNTPDSTGRVSVTFTGENLHCIAEAFGEGVTSSQGYTQIEYVFDFKSKNLLSVTLSGSQKFEVNDYNQRIQTLSFTVDDISFDACENIEIPKLICENSLINDVFSGDTQIKPSPIFKTEMADNLEQSDIISNIWSDTIYSFPKGICTVSDLSNSLIDNAKELGFDLVMDGYVINDENMGALIKFTISQSEAEIGCIVMPLVVSGDGIINENNLLISAGDTMSVDNKCCIKVYHTVSDSLSSVTCYSFQLESFDFAYSVLKEAKISNLLNDEELSLFAGADSENLRTFASDYKQAEYSSIDKYVIKEGDNQCGYYVIEDEIHPDEYGTIYELPIVSLDTVEKETSKYGNESEVSWQSFDE</sequence>
<feature type="domain" description="Cyclic nucleotide-binding" evidence="1">
    <location>
        <begin position="468"/>
        <end position="511"/>
    </location>
</feature>
<keyword evidence="3" id="KW-1185">Reference proteome</keyword>
<dbReference type="AlphaFoldDB" id="A0A317G0B9"/>
<evidence type="ECO:0000259" key="1">
    <source>
        <dbReference type="PROSITE" id="PS50042"/>
    </source>
</evidence>
<organism evidence="2 3">
    <name type="scientific">Butyrivibrio fibrisolvens</name>
    <dbReference type="NCBI Taxonomy" id="831"/>
    <lineage>
        <taxon>Bacteria</taxon>
        <taxon>Bacillati</taxon>
        <taxon>Bacillota</taxon>
        <taxon>Clostridia</taxon>
        <taxon>Lachnospirales</taxon>
        <taxon>Lachnospiraceae</taxon>
        <taxon>Butyrivibrio</taxon>
    </lineage>
</organism>
<accession>A0A317G0B9</accession>
<gene>
    <name evidence="2" type="ORF">CPT75_05410</name>
</gene>